<dbReference type="EMBL" id="JACHVB010000064">
    <property type="protein sequence ID" value="MBC2596396.1"/>
    <property type="molecule type" value="Genomic_DNA"/>
</dbReference>
<dbReference type="NCBIfam" id="TIGR04256">
    <property type="entry name" value="GxxExxY"/>
    <property type="match status" value="1"/>
</dbReference>
<dbReference type="Pfam" id="PF13366">
    <property type="entry name" value="PDDEXK_3"/>
    <property type="match status" value="1"/>
</dbReference>
<name>A0A842HLK0_9BACT</name>
<evidence type="ECO:0000313" key="1">
    <source>
        <dbReference type="EMBL" id="MBC2596396.1"/>
    </source>
</evidence>
<keyword evidence="2" id="KW-1185">Reference proteome</keyword>
<dbReference type="InterPro" id="IPR026350">
    <property type="entry name" value="GxxExxY"/>
</dbReference>
<dbReference type="AlphaFoldDB" id="A0A842HLK0"/>
<accession>A0A842HLK0</accession>
<dbReference type="RefSeq" id="WP_185677304.1">
    <property type="nucleotide sequence ID" value="NZ_JACHVB010000064.1"/>
</dbReference>
<organism evidence="1 2">
    <name type="scientific">Ruficoccus amylovorans</name>
    <dbReference type="NCBI Taxonomy" id="1804625"/>
    <lineage>
        <taxon>Bacteria</taxon>
        <taxon>Pseudomonadati</taxon>
        <taxon>Verrucomicrobiota</taxon>
        <taxon>Opitutia</taxon>
        <taxon>Puniceicoccales</taxon>
        <taxon>Cerasicoccaceae</taxon>
        <taxon>Ruficoccus</taxon>
    </lineage>
</organism>
<dbReference type="Proteomes" id="UP000546464">
    <property type="component" value="Unassembled WGS sequence"/>
</dbReference>
<gene>
    <name evidence="1" type="ORF">H5P28_19175</name>
</gene>
<evidence type="ECO:0000313" key="2">
    <source>
        <dbReference type="Proteomes" id="UP000546464"/>
    </source>
</evidence>
<protein>
    <submittedName>
        <fullName evidence="1">GxxExxY protein</fullName>
    </submittedName>
</protein>
<sequence length="127" mass="14230">MGPPDEYNHLSGLVVDSAFKVHTTLGPGLIESVYEACMLHELRKRGVHAESQVSLPIRYDDVTLDAGLRLDIWVERKLIVELKATESLLPVHKAQLLTYLKLSRCRLGLLINFNSALIKDGIQRLAL</sequence>
<reference evidence="1 2" key="1">
    <citation type="submission" date="2020-07" db="EMBL/GenBank/DDBJ databases">
        <authorList>
            <person name="Feng X."/>
        </authorList>
    </citation>
    <scope>NUCLEOTIDE SEQUENCE [LARGE SCALE GENOMIC DNA]</scope>
    <source>
        <strain evidence="1 2">JCM31066</strain>
    </source>
</reference>
<proteinExistence type="predicted"/>
<comment type="caution">
    <text evidence="1">The sequence shown here is derived from an EMBL/GenBank/DDBJ whole genome shotgun (WGS) entry which is preliminary data.</text>
</comment>